<keyword evidence="2" id="KW-1185">Reference proteome</keyword>
<proteinExistence type="predicted"/>
<dbReference type="EMBL" id="ML994649">
    <property type="protein sequence ID" value="KAF2182281.1"/>
    <property type="molecule type" value="Genomic_DNA"/>
</dbReference>
<sequence length="159" mass="17551">MPLTLQLNATARNNLDLLKALKRVLVNFGIATGFDPMIVTDEVNPYAANYIKPLLEGYVDFINNNNDGPSNANVQMNVTKKYTFMFYGRIGHVLSAPESEPFCRIHVTKNFVPAINATVNQLLFTIKAAGSSGETEEPKSYYRTAVSHKIPDAKALNKG</sequence>
<accession>A0A6A6DRT2</accession>
<organism evidence="1 2">
    <name type="scientific">Zopfia rhizophila CBS 207.26</name>
    <dbReference type="NCBI Taxonomy" id="1314779"/>
    <lineage>
        <taxon>Eukaryota</taxon>
        <taxon>Fungi</taxon>
        <taxon>Dikarya</taxon>
        <taxon>Ascomycota</taxon>
        <taxon>Pezizomycotina</taxon>
        <taxon>Dothideomycetes</taxon>
        <taxon>Dothideomycetes incertae sedis</taxon>
        <taxon>Zopfiaceae</taxon>
        <taxon>Zopfia</taxon>
    </lineage>
</organism>
<dbReference type="OrthoDB" id="2151789at2759"/>
<gene>
    <name evidence="1" type="ORF">K469DRAFT_691502</name>
</gene>
<dbReference type="Proteomes" id="UP000800200">
    <property type="component" value="Unassembled WGS sequence"/>
</dbReference>
<reference evidence="1" key="1">
    <citation type="journal article" date="2020" name="Stud. Mycol.">
        <title>101 Dothideomycetes genomes: a test case for predicting lifestyles and emergence of pathogens.</title>
        <authorList>
            <person name="Haridas S."/>
            <person name="Albert R."/>
            <person name="Binder M."/>
            <person name="Bloem J."/>
            <person name="Labutti K."/>
            <person name="Salamov A."/>
            <person name="Andreopoulos B."/>
            <person name="Baker S."/>
            <person name="Barry K."/>
            <person name="Bills G."/>
            <person name="Bluhm B."/>
            <person name="Cannon C."/>
            <person name="Castanera R."/>
            <person name="Culley D."/>
            <person name="Daum C."/>
            <person name="Ezra D."/>
            <person name="Gonzalez J."/>
            <person name="Henrissat B."/>
            <person name="Kuo A."/>
            <person name="Liang C."/>
            <person name="Lipzen A."/>
            <person name="Lutzoni F."/>
            <person name="Magnuson J."/>
            <person name="Mondo S."/>
            <person name="Nolan M."/>
            <person name="Ohm R."/>
            <person name="Pangilinan J."/>
            <person name="Park H.-J."/>
            <person name="Ramirez L."/>
            <person name="Alfaro M."/>
            <person name="Sun H."/>
            <person name="Tritt A."/>
            <person name="Yoshinaga Y."/>
            <person name="Zwiers L.-H."/>
            <person name="Turgeon B."/>
            <person name="Goodwin S."/>
            <person name="Spatafora J."/>
            <person name="Crous P."/>
            <person name="Grigoriev I."/>
        </authorList>
    </citation>
    <scope>NUCLEOTIDE SEQUENCE</scope>
    <source>
        <strain evidence="1">CBS 207.26</strain>
    </source>
</reference>
<name>A0A6A6DRT2_9PEZI</name>
<dbReference type="AlphaFoldDB" id="A0A6A6DRT2"/>
<protein>
    <submittedName>
        <fullName evidence="1">Uncharacterized protein</fullName>
    </submittedName>
</protein>
<evidence type="ECO:0000313" key="1">
    <source>
        <dbReference type="EMBL" id="KAF2182281.1"/>
    </source>
</evidence>
<evidence type="ECO:0000313" key="2">
    <source>
        <dbReference type="Proteomes" id="UP000800200"/>
    </source>
</evidence>